<evidence type="ECO:0000256" key="2">
    <source>
        <dbReference type="PROSITE-ProRule" id="PRU00235"/>
    </source>
</evidence>
<keyword evidence="1" id="KW-0677">Repeat</keyword>
<dbReference type="PRINTS" id="PR00633">
    <property type="entry name" value="RCCNDNSATION"/>
</dbReference>
<dbReference type="InterPro" id="IPR028641">
    <property type="entry name" value="RCC2"/>
</dbReference>
<evidence type="ECO:0000256" key="1">
    <source>
        <dbReference type="ARBA" id="ARBA00022737"/>
    </source>
</evidence>
<feature type="repeat" description="RCC1" evidence="2">
    <location>
        <begin position="298"/>
        <end position="351"/>
    </location>
</feature>
<dbReference type="EMBL" id="KQ431801">
    <property type="protein sequence ID" value="KOF63032.1"/>
    <property type="molecule type" value="Genomic_DNA"/>
</dbReference>
<dbReference type="InterPro" id="IPR000408">
    <property type="entry name" value="Reg_chr_condens"/>
</dbReference>
<name>A0A0L8FHC0_OCTBM</name>
<feature type="repeat" description="RCC1" evidence="2">
    <location>
        <begin position="170"/>
        <end position="221"/>
    </location>
</feature>
<feature type="domain" description="RCC1-like" evidence="4">
    <location>
        <begin position="88"/>
        <end position="446"/>
    </location>
</feature>
<dbReference type="InterPro" id="IPR009091">
    <property type="entry name" value="RCC1/BLIP-II"/>
</dbReference>
<dbReference type="GO" id="GO:0031267">
    <property type="term" value="F:small GTPase binding"/>
    <property type="evidence" value="ECO:0007669"/>
    <property type="project" value="TreeGrafter"/>
</dbReference>
<dbReference type="GO" id="GO:0016020">
    <property type="term" value="C:membrane"/>
    <property type="evidence" value="ECO:0007669"/>
    <property type="project" value="TreeGrafter"/>
</dbReference>
<feature type="repeat" description="RCC1" evidence="2">
    <location>
        <begin position="222"/>
        <end position="297"/>
    </location>
</feature>
<reference evidence="5" key="1">
    <citation type="submission" date="2015-07" db="EMBL/GenBank/DDBJ databases">
        <title>MeaNS - Measles Nucleotide Surveillance Program.</title>
        <authorList>
            <person name="Tran T."/>
            <person name="Druce J."/>
        </authorList>
    </citation>
    <scope>NUCLEOTIDE SEQUENCE</scope>
    <source>
        <strain evidence="5">UCB-OBI-ISO-001</strain>
        <tissue evidence="5">Gonad</tissue>
    </source>
</reference>
<evidence type="ECO:0000256" key="3">
    <source>
        <dbReference type="SAM" id="MobiDB-lite"/>
    </source>
</evidence>
<sequence length="468" mass="51110">MPPKKRIGDDDASLNVKRRRKKNGEDMEFGNNSTLDADSDDENLDIKLEGSLVNGEVLFAGGTNWCMVGRSHLPKGVKNGGGHNLWGPHRIANLCGVRVRTVVSGCTACHCVVITAEGQVMTWGRNEKGQLGHGNDIRKDIPTVVESLANDVIIDAACGKNHTLFLTERGKVYACGDNKMSQLGIGHQSPCVPTPVRIHYKGPPVRKVACGAEFSMIADIRGNLYSFGCPEHGQLGNNSDGKYFVTSNKLSFKCELVPKKLHVFIEKTRDGHVIPVTDVEIRDVCCGLNHTVALDSKKRVFTWGFGGYGRLGHSEPKDEFVPRHLKFFDGPNRGATQIFCGSTFCLAVNELGSLYFWGQTKSTGEASMYPKLVQDLSGWRVRSVGCCNKSIVVAADESVVSWGPSPTYGELGYGENKPHSSTVPQEVKTLDGIYIHGIACGYGHSLYLARADTEANRQKLERLPVFSP</sequence>
<feature type="repeat" description="RCC1" evidence="2">
    <location>
        <begin position="397"/>
        <end position="451"/>
    </location>
</feature>
<accession>A0A0L8FHC0</accession>
<dbReference type="PANTHER" id="PTHR46207">
    <property type="entry name" value="PROTEIN RCC2"/>
    <property type="match status" value="1"/>
</dbReference>
<evidence type="ECO:0000259" key="4">
    <source>
        <dbReference type="Pfam" id="PF25390"/>
    </source>
</evidence>
<dbReference type="STRING" id="37653.A0A0L8FHC0"/>
<feature type="repeat" description="RCC1" evidence="2">
    <location>
        <begin position="118"/>
        <end position="169"/>
    </location>
</feature>
<dbReference type="KEGG" id="obi:106883366"/>
<dbReference type="Gene3D" id="2.130.10.30">
    <property type="entry name" value="Regulator of chromosome condensation 1/beta-lactamase-inhibitor protein II"/>
    <property type="match status" value="2"/>
</dbReference>
<dbReference type="SUPFAM" id="SSF50985">
    <property type="entry name" value="RCC1/BLIP-II"/>
    <property type="match status" value="1"/>
</dbReference>
<dbReference type="AlphaFoldDB" id="A0A0L8FHC0"/>
<proteinExistence type="predicted"/>
<protein>
    <recommendedName>
        <fullName evidence="4">RCC1-like domain-containing protein</fullName>
    </recommendedName>
</protein>
<dbReference type="PANTHER" id="PTHR46207:SF1">
    <property type="entry name" value="PROTEIN RCC2"/>
    <property type="match status" value="1"/>
</dbReference>
<dbReference type="PROSITE" id="PS00626">
    <property type="entry name" value="RCC1_2"/>
    <property type="match status" value="2"/>
</dbReference>
<dbReference type="Pfam" id="PF25390">
    <property type="entry name" value="WD40_RLD"/>
    <property type="match status" value="1"/>
</dbReference>
<organism evidence="5">
    <name type="scientific">Octopus bimaculoides</name>
    <name type="common">California two-spotted octopus</name>
    <dbReference type="NCBI Taxonomy" id="37653"/>
    <lineage>
        <taxon>Eukaryota</taxon>
        <taxon>Metazoa</taxon>
        <taxon>Spiralia</taxon>
        <taxon>Lophotrochozoa</taxon>
        <taxon>Mollusca</taxon>
        <taxon>Cephalopoda</taxon>
        <taxon>Coleoidea</taxon>
        <taxon>Octopodiformes</taxon>
        <taxon>Octopoda</taxon>
        <taxon>Incirrata</taxon>
        <taxon>Octopodidae</taxon>
        <taxon>Octopus</taxon>
    </lineage>
</organism>
<dbReference type="OrthoDB" id="297375at2759"/>
<feature type="region of interest" description="Disordered" evidence="3">
    <location>
        <begin position="1"/>
        <end position="36"/>
    </location>
</feature>
<dbReference type="PROSITE" id="PS50012">
    <property type="entry name" value="RCC1_3"/>
    <property type="match status" value="5"/>
</dbReference>
<dbReference type="OMA" id="GKWKNTG"/>
<evidence type="ECO:0000313" key="5">
    <source>
        <dbReference type="EMBL" id="KOF63032.1"/>
    </source>
</evidence>
<gene>
    <name evidence="5" type="ORF">OCBIM_22020667mg</name>
</gene>
<dbReference type="InterPro" id="IPR058923">
    <property type="entry name" value="RCC1-like_dom"/>
</dbReference>